<evidence type="ECO:0000259" key="1">
    <source>
        <dbReference type="Pfam" id="PF24889"/>
    </source>
</evidence>
<reference evidence="2" key="1">
    <citation type="submission" date="2015-11" db="EMBL/GenBank/DDBJ databases">
        <title>De novo transcriptome assembly of four potential Pierce s Disease insect vectors from Arizona vineyards.</title>
        <authorList>
            <person name="Tassone E.E."/>
        </authorList>
    </citation>
    <scope>NUCLEOTIDE SEQUENCE</scope>
</reference>
<name>A0A1B6M2X2_9HEMI</name>
<feature type="non-terminal residue" evidence="2">
    <location>
        <position position="361"/>
    </location>
</feature>
<dbReference type="EMBL" id="GEBQ01009710">
    <property type="protein sequence ID" value="JAT30267.1"/>
    <property type="molecule type" value="Transcribed_RNA"/>
</dbReference>
<protein>
    <recommendedName>
        <fullName evidence="1">Serine/threonine-protein kinase WNK CCTL2 domain-containing protein</fullName>
    </recommendedName>
</protein>
<proteinExistence type="predicted"/>
<dbReference type="InterPro" id="IPR056865">
    <property type="entry name" value="CCTL2_WNK"/>
</dbReference>
<feature type="non-terminal residue" evidence="2">
    <location>
        <position position="1"/>
    </location>
</feature>
<evidence type="ECO:0000313" key="2">
    <source>
        <dbReference type="EMBL" id="JAT30267.1"/>
    </source>
</evidence>
<sequence>TTPIKQPENQVQFSSAPIPQPEYQVQYSAAPAVQSEQQPHYSTAPIIQSDHQISAPPIPQPEYQIQFSTAPVVQSDQQVYYSNAPNIQPEYQFSAAPIPQPENQGQFSAAVVSQPIHQDPYTAPPLAQQDYPTQYSVPPPHQPENQIQLNAAETQVIYTAPQEHIPTRLNVGFSEVDRPFQEPVQNYFEQIHTDVLQAPTSEMTQAFLSAPQSPLSVDQLQRKMSCEDHQCTCDCRCQQLMVTDPDTNPSDTLVQVCNETHQESDQNSATSFYDGEMETGAGSEIVADATKKGLTVKRRSRPSGPKLTVLSAVDGLVECQLDTGKMKTVIFQFNLGDTVPADVANNLVSEKLLPSAHAELI</sequence>
<accession>A0A1B6M2X2</accession>
<dbReference type="AlphaFoldDB" id="A0A1B6M2X2"/>
<dbReference type="Pfam" id="PF24889">
    <property type="entry name" value="CCTL2_WNK"/>
    <property type="match status" value="1"/>
</dbReference>
<feature type="domain" description="Serine/threonine-protein kinase WNK CCTL2" evidence="1">
    <location>
        <begin position="304"/>
        <end position="360"/>
    </location>
</feature>
<gene>
    <name evidence="2" type="ORF">g.41311</name>
</gene>
<organism evidence="2">
    <name type="scientific">Graphocephala atropunctata</name>
    <dbReference type="NCBI Taxonomy" id="36148"/>
    <lineage>
        <taxon>Eukaryota</taxon>
        <taxon>Metazoa</taxon>
        <taxon>Ecdysozoa</taxon>
        <taxon>Arthropoda</taxon>
        <taxon>Hexapoda</taxon>
        <taxon>Insecta</taxon>
        <taxon>Pterygota</taxon>
        <taxon>Neoptera</taxon>
        <taxon>Paraneoptera</taxon>
        <taxon>Hemiptera</taxon>
        <taxon>Auchenorrhyncha</taxon>
        <taxon>Membracoidea</taxon>
        <taxon>Cicadellidae</taxon>
        <taxon>Cicadellinae</taxon>
        <taxon>Cicadellini</taxon>
        <taxon>Graphocephala</taxon>
    </lineage>
</organism>